<dbReference type="EMBL" id="LR746266">
    <property type="protein sequence ID" value="CAA7393040.1"/>
    <property type="molecule type" value="Genomic_DNA"/>
</dbReference>
<dbReference type="Proteomes" id="UP000663760">
    <property type="component" value="Chromosome 3"/>
</dbReference>
<keyword evidence="5" id="KW-1185">Reference proteome</keyword>
<comment type="similarity">
    <text evidence="1">Belongs to the plant acyltransferase family.</text>
</comment>
<dbReference type="PANTHER" id="PTHR31642:SF278">
    <property type="entry name" value="TRYPTAMINE HYDROXYCINNAMOYLTRANSFERASE 1"/>
    <property type="match status" value="1"/>
</dbReference>
<dbReference type="OrthoDB" id="671439at2759"/>
<accession>A0A7I8K7J9</accession>
<reference evidence="4" key="1">
    <citation type="submission" date="2020-02" db="EMBL/GenBank/DDBJ databases">
        <authorList>
            <person name="Scholz U."/>
            <person name="Mascher M."/>
            <person name="Fiebig A."/>
        </authorList>
    </citation>
    <scope>NUCLEOTIDE SEQUENCE</scope>
</reference>
<dbReference type="PANTHER" id="PTHR31642">
    <property type="entry name" value="TRICHOTHECENE 3-O-ACETYLTRANSFERASE"/>
    <property type="match status" value="1"/>
</dbReference>
<dbReference type="Gene3D" id="3.30.559.10">
    <property type="entry name" value="Chloramphenicol acetyltransferase-like domain"/>
    <property type="match status" value="1"/>
</dbReference>
<dbReference type="InterPro" id="IPR023213">
    <property type="entry name" value="CAT-like_dom_sf"/>
</dbReference>
<keyword evidence="3" id="KW-0012">Acyltransferase</keyword>
<evidence type="ECO:0000256" key="2">
    <source>
        <dbReference type="ARBA" id="ARBA00022679"/>
    </source>
</evidence>
<dbReference type="AlphaFoldDB" id="A0A7I8K7J9"/>
<gene>
    <name evidence="4" type="ORF">SI8410_03003851</name>
</gene>
<evidence type="ECO:0000256" key="3">
    <source>
        <dbReference type="ARBA" id="ARBA00023315"/>
    </source>
</evidence>
<dbReference type="InterPro" id="IPR050317">
    <property type="entry name" value="Plant_Fungal_Acyltransferase"/>
</dbReference>
<dbReference type="GO" id="GO:0016747">
    <property type="term" value="F:acyltransferase activity, transferring groups other than amino-acyl groups"/>
    <property type="evidence" value="ECO:0007669"/>
    <property type="project" value="TreeGrafter"/>
</dbReference>
<evidence type="ECO:0000313" key="4">
    <source>
        <dbReference type="EMBL" id="CAA7393040.1"/>
    </source>
</evidence>
<evidence type="ECO:0000313" key="5">
    <source>
        <dbReference type="Proteomes" id="UP000663760"/>
    </source>
</evidence>
<sequence>MEYLGNVVLWAYPRMTVAELLNGCYSQVADIIHAAVSAVDDCYFKSFVDFGALAAENGVALEETARSAGNLLSPNMEVDSWPSFQYHELDFGGGAPVQVLTFLPVEGLAILLPFEEKGGVDVQVALHPDKVSTYKEIANALD</sequence>
<name>A0A7I8K7J9_SPIIN</name>
<evidence type="ECO:0000256" key="1">
    <source>
        <dbReference type="ARBA" id="ARBA00009861"/>
    </source>
</evidence>
<dbReference type="Pfam" id="PF02458">
    <property type="entry name" value="Transferase"/>
    <property type="match status" value="1"/>
</dbReference>
<protein>
    <submittedName>
        <fullName evidence="4">Uncharacterized protein</fullName>
    </submittedName>
</protein>
<keyword evidence="2" id="KW-0808">Transferase</keyword>
<proteinExistence type="inferred from homology"/>
<organism evidence="4 5">
    <name type="scientific">Spirodela intermedia</name>
    <name type="common">Intermediate duckweed</name>
    <dbReference type="NCBI Taxonomy" id="51605"/>
    <lineage>
        <taxon>Eukaryota</taxon>
        <taxon>Viridiplantae</taxon>
        <taxon>Streptophyta</taxon>
        <taxon>Embryophyta</taxon>
        <taxon>Tracheophyta</taxon>
        <taxon>Spermatophyta</taxon>
        <taxon>Magnoliopsida</taxon>
        <taxon>Liliopsida</taxon>
        <taxon>Araceae</taxon>
        <taxon>Lemnoideae</taxon>
        <taxon>Spirodela</taxon>
    </lineage>
</organism>